<sequence length="135" mass="15294">MSSTNGGKAKKFDWELITPRISIQNHEGRVHEYELTEIFEIINWLKDKFSDQWFPLANNVELMSNGTEKDGLGTAILNSKPNDITHAQGASYLGVVLQEIGIFEWNHAKRGIEWKIVNPPKTISELQQMLTGKNG</sequence>
<dbReference type="Proteomes" id="UP001290861">
    <property type="component" value="Unassembled WGS sequence"/>
</dbReference>
<dbReference type="EMBL" id="JARVCO010000012">
    <property type="protein sequence ID" value="MDZ8120136.1"/>
    <property type="molecule type" value="Genomic_DNA"/>
</dbReference>
<comment type="caution">
    <text evidence="1">The sequence shown here is derived from an EMBL/GenBank/DDBJ whole genome shotgun (WGS) entry which is preliminary data.</text>
</comment>
<name>A0ABU5N1A8_9BACT</name>
<evidence type="ECO:0000313" key="2">
    <source>
        <dbReference type="Proteomes" id="UP001290861"/>
    </source>
</evidence>
<reference evidence="1 2" key="1">
    <citation type="journal article" date="2024" name="Appl. Environ. Microbiol.">
        <title>Pontiella agarivorans sp. nov., a novel marine anaerobic bacterium capable of degrading macroalgal polysaccharides and fixing nitrogen.</title>
        <authorList>
            <person name="Liu N."/>
            <person name="Kivenson V."/>
            <person name="Peng X."/>
            <person name="Cui Z."/>
            <person name="Lankiewicz T.S."/>
            <person name="Gosselin K.M."/>
            <person name="English C.J."/>
            <person name="Blair E.M."/>
            <person name="O'Malley M.A."/>
            <person name="Valentine D.L."/>
        </authorList>
    </citation>
    <scope>NUCLEOTIDE SEQUENCE [LARGE SCALE GENOMIC DNA]</scope>
    <source>
        <strain evidence="1 2">NLcol2</strain>
    </source>
</reference>
<accession>A0ABU5N1A8</accession>
<gene>
    <name evidence="1" type="ORF">P9H32_16010</name>
</gene>
<keyword evidence="2" id="KW-1185">Reference proteome</keyword>
<organism evidence="1 2">
    <name type="scientific">Pontiella agarivorans</name>
    <dbReference type="NCBI Taxonomy" id="3038953"/>
    <lineage>
        <taxon>Bacteria</taxon>
        <taxon>Pseudomonadati</taxon>
        <taxon>Kiritimatiellota</taxon>
        <taxon>Kiritimatiellia</taxon>
        <taxon>Kiritimatiellales</taxon>
        <taxon>Pontiellaceae</taxon>
        <taxon>Pontiella</taxon>
    </lineage>
</organism>
<protein>
    <submittedName>
        <fullName evidence="1">Uncharacterized protein</fullName>
    </submittedName>
</protein>
<proteinExistence type="predicted"/>
<dbReference type="RefSeq" id="WP_322609911.1">
    <property type="nucleotide sequence ID" value="NZ_JARVCO010000012.1"/>
</dbReference>
<evidence type="ECO:0000313" key="1">
    <source>
        <dbReference type="EMBL" id="MDZ8120136.1"/>
    </source>
</evidence>